<dbReference type="GO" id="GO:0019172">
    <property type="term" value="F:glyoxalase III activity"/>
    <property type="evidence" value="ECO:0007669"/>
    <property type="project" value="TreeGrafter"/>
</dbReference>
<keyword evidence="2" id="KW-0315">Glutamine amidotransferase</keyword>
<name>A0A3S0KXU6_9GAMM</name>
<accession>A0A3S0KXU6</accession>
<dbReference type="InterPro" id="IPR029062">
    <property type="entry name" value="Class_I_gatase-like"/>
</dbReference>
<dbReference type="GO" id="GO:0005737">
    <property type="term" value="C:cytoplasm"/>
    <property type="evidence" value="ECO:0007669"/>
    <property type="project" value="TreeGrafter"/>
</dbReference>
<proteinExistence type="predicted"/>
<feature type="chain" id="PRO_5018645550" evidence="1">
    <location>
        <begin position="22"/>
        <end position="282"/>
    </location>
</feature>
<evidence type="ECO:0000256" key="1">
    <source>
        <dbReference type="SAM" id="SignalP"/>
    </source>
</evidence>
<dbReference type="CDD" id="cd03141">
    <property type="entry name" value="GATase1_Hsp31_like"/>
    <property type="match status" value="1"/>
</dbReference>
<organism evidence="2 3">
    <name type="scientific">Shewanella canadensis</name>
    <dbReference type="NCBI Taxonomy" id="271096"/>
    <lineage>
        <taxon>Bacteria</taxon>
        <taxon>Pseudomonadati</taxon>
        <taxon>Pseudomonadota</taxon>
        <taxon>Gammaproteobacteria</taxon>
        <taxon>Alteromonadales</taxon>
        <taxon>Shewanellaceae</taxon>
        <taxon>Shewanella</taxon>
    </lineage>
</organism>
<keyword evidence="3" id="KW-1185">Reference proteome</keyword>
<evidence type="ECO:0000313" key="3">
    <source>
        <dbReference type="Proteomes" id="UP000267448"/>
    </source>
</evidence>
<dbReference type="InterPro" id="IPR050325">
    <property type="entry name" value="Prot/Nucl_acid_deglycase"/>
</dbReference>
<dbReference type="Gene3D" id="3.40.50.880">
    <property type="match status" value="1"/>
</dbReference>
<reference evidence="2 3" key="1">
    <citation type="submission" date="2018-12" db="EMBL/GenBank/DDBJ databases">
        <authorList>
            <person name="Yu L."/>
        </authorList>
    </citation>
    <scope>NUCLEOTIDE SEQUENCE [LARGE SCALE GENOMIC DNA]</scope>
    <source>
        <strain evidence="2 3">HAW-EB2</strain>
    </source>
</reference>
<gene>
    <name evidence="2" type="ORF">EKG38_04455</name>
</gene>
<keyword evidence="1" id="KW-0732">Signal</keyword>
<dbReference type="PANTHER" id="PTHR48094">
    <property type="entry name" value="PROTEIN/NUCLEIC ACID DEGLYCASE DJ-1-RELATED"/>
    <property type="match status" value="1"/>
</dbReference>
<dbReference type="InterPro" id="IPR032633">
    <property type="entry name" value="ThiJ-like"/>
</dbReference>
<keyword evidence="2" id="KW-0808">Transferase</keyword>
<sequence length="282" mass="31000">MKFFSKSVLASLIFAAGSQMAAAENILVVMSDKDQLKLKGTDVYQTGFYLNELMQPVKLFLDAGHDVTFVTPKGLAPTMDKVSDNAIFFGGNEQSLKEHKKLLNSLKLVDRVESPVISLSRVEQIGYDRFDAIYVPGGHAPMNDLLKDKQLGSLLTYFHNNQKVTALVCHGPIALLSTLPNATQFSSSLASGKATEKPQDWIYSGYKMTVFSNDEEEAGKGWLGGGEMKFYPQTALELAGGEYSQSSEIWYPNVVIDRELITGQNPASAVIVAQEILSRFDK</sequence>
<dbReference type="RefSeq" id="WP_126519010.1">
    <property type="nucleotide sequence ID" value="NZ_RXNU01000002.1"/>
</dbReference>
<dbReference type="Proteomes" id="UP000267448">
    <property type="component" value="Unassembled WGS sequence"/>
</dbReference>
<dbReference type="GO" id="GO:0019243">
    <property type="term" value="P:methylglyoxal catabolic process to D-lactate via S-lactoyl-glutathione"/>
    <property type="evidence" value="ECO:0007669"/>
    <property type="project" value="TreeGrafter"/>
</dbReference>
<dbReference type="OrthoDB" id="9792284at2"/>
<evidence type="ECO:0000313" key="2">
    <source>
        <dbReference type="EMBL" id="RTR40002.1"/>
    </source>
</evidence>
<dbReference type="Pfam" id="PF17124">
    <property type="entry name" value="ThiJ_like"/>
    <property type="match status" value="1"/>
</dbReference>
<protein>
    <submittedName>
        <fullName evidence="2">Type 1 glutamine amidotransferase domain-containing protein</fullName>
    </submittedName>
</protein>
<dbReference type="GO" id="GO:0016740">
    <property type="term" value="F:transferase activity"/>
    <property type="evidence" value="ECO:0007669"/>
    <property type="project" value="UniProtKB-KW"/>
</dbReference>
<dbReference type="SUPFAM" id="SSF52317">
    <property type="entry name" value="Class I glutamine amidotransferase-like"/>
    <property type="match status" value="1"/>
</dbReference>
<dbReference type="EMBL" id="RXNU01000002">
    <property type="protein sequence ID" value="RTR40002.1"/>
    <property type="molecule type" value="Genomic_DNA"/>
</dbReference>
<feature type="signal peptide" evidence="1">
    <location>
        <begin position="1"/>
        <end position="21"/>
    </location>
</feature>
<comment type="caution">
    <text evidence="2">The sequence shown here is derived from an EMBL/GenBank/DDBJ whole genome shotgun (WGS) entry which is preliminary data.</text>
</comment>
<dbReference type="AlphaFoldDB" id="A0A3S0KXU6"/>
<dbReference type="PANTHER" id="PTHR48094:SF22">
    <property type="entry name" value="DJ-1_PFPI DOMAIN-CONTAINING PROTEIN"/>
    <property type="match status" value="1"/>
</dbReference>